<evidence type="ECO:0000313" key="8">
    <source>
        <dbReference type="EMBL" id="KAA8783808.1"/>
    </source>
</evidence>
<dbReference type="GO" id="GO:0005524">
    <property type="term" value="F:ATP binding"/>
    <property type="evidence" value="ECO:0007669"/>
    <property type="project" value="UniProtKB-KW"/>
</dbReference>
<reference evidence="8 9" key="1">
    <citation type="journal article" date="2019" name="J. Ind. Microbiol. Biotechnol.">
        <title>Paenibacillus amylolyticus 27C64 has a diverse set of carbohydrate-active enzymes and complete pectin deconstruction system.</title>
        <authorList>
            <person name="Keggi C."/>
            <person name="Doran-Peterson J."/>
        </authorList>
    </citation>
    <scope>NUCLEOTIDE SEQUENCE [LARGE SCALE GENOMIC DNA]</scope>
    <source>
        <strain evidence="8 9">27C64</strain>
    </source>
</reference>
<dbReference type="PIRSF" id="PIRSF036406">
    <property type="entry name" value="Hept_kin"/>
    <property type="match status" value="1"/>
</dbReference>
<evidence type="ECO:0000256" key="5">
    <source>
        <dbReference type="ARBA" id="ARBA00038121"/>
    </source>
</evidence>
<evidence type="ECO:0000259" key="6">
    <source>
        <dbReference type="Pfam" id="PF00288"/>
    </source>
</evidence>
<keyword evidence="1" id="KW-0808">Transferase</keyword>
<dbReference type="InterPro" id="IPR001174">
    <property type="entry name" value="HddA/FKP"/>
</dbReference>
<dbReference type="RefSeq" id="WP_123063673.1">
    <property type="nucleotide sequence ID" value="NZ_RIAS01000003.1"/>
</dbReference>
<dbReference type="Pfam" id="PF00288">
    <property type="entry name" value="GHMP_kinases_N"/>
    <property type="match status" value="1"/>
</dbReference>
<dbReference type="EMBL" id="RIAS01000003">
    <property type="protein sequence ID" value="KAA8783808.1"/>
    <property type="molecule type" value="Genomic_DNA"/>
</dbReference>
<dbReference type="InterPro" id="IPR036554">
    <property type="entry name" value="GHMP_kinase_C_sf"/>
</dbReference>
<dbReference type="SUPFAM" id="SSF54211">
    <property type="entry name" value="Ribosomal protein S5 domain 2-like"/>
    <property type="match status" value="1"/>
</dbReference>
<evidence type="ECO:0000259" key="7">
    <source>
        <dbReference type="Pfam" id="PF08544"/>
    </source>
</evidence>
<organism evidence="8 9">
    <name type="scientific">Paenibacillus amylolyticus</name>
    <dbReference type="NCBI Taxonomy" id="1451"/>
    <lineage>
        <taxon>Bacteria</taxon>
        <taxon>Bacillati</taxon>
        <taxon>Bacillota</taxon>
        <taxon>Bacilli</taxon>
        <taxon>Bacillales</taxon>
        <taxon>Paenibacillaceae</taxon>
        <taxon>Paenibacillus</taxon>
    </lineage>
</organism>
<name>A0A5M9WQV3_PAEAM</name>
<keyword evidence="3" id="KW-0418">Kinase</keyword>
<evidence type="ECO:0000256" key="3">
    <source>
        <dbReference type="ARBA" id="ARBA00022777"/>
    </source>
</evidence>
<dbReference type="PANTHER" id="PTHR32463">
    <property type="entry name" value="L-FUCOSE KINASE"/>
    <property type="match status" value="1"/>
</dbReference>
<dbReference type="PRINTS" id="PR00960">
    <property type="entry name" value="LMBPPROTEIN"/>
</dbReference>
<evidence type="ECO:0000256" key="4">
    <source>
        <dbReference type="ARBA" id="ARBA00022840"/>
    </source>
</evidence>
<proteinExistence type="inferred from homology"/>
<dbReference type="Pfam" id="PF08544">
    <property type="entry name" value="GHMP_kinases_C"/>
    <property type="match status" value="1"/>
</dbReference>
<feature type="domain" description="GHMP kinase N-terminal" evidence="6">
    <location>
        <begin position="79"/>
        <end position="158"/>
    </location>
</feature>
<comment type="caution">
    <text evidence="8">The sequence shown here is derived from an EMBL/GenBank/DDBJ whole genome shotgun (WGS) entry which is preliminary data.</text>
</comment>
<accession>A0A5M9WQV3</accession>
<protein>
    <submittedName>
        <fullName evidence="8">Uncharacterized protein</fullName>
    </submittedName>
</protein>
<keyword evidence="2" id="KW-0547">Nucleotide-binding</keyword>
<sequence>MNNVVVTKAPFRISLAGGGTDITSYCSRFGGQVIGFSIDRYVVTTLLPRNFYDENHVISGDNELLPNFSTEAKDYVLHALSETNLKHKFKASILTDAPPNTGLGGSAAFLNSFISASKNIVNTNLTKSELAELSSRVEIEKLKRPVGKQDHYLSALGGMNLLTFDKSLTVTASKITVKEQCKNYLNSRLLLFYTNIKRSAGDVLSDQSNQISRSNLETTNLMHDIKSLVMPMLSALENDKPDEIGCLLAEHWHRKKSLTKNNEKDEISQLISLCYKSGADGCKILGAGGGGFILVSAKEGMQQKIRDELAKYNIIEFKFNIEFDGTSSTKIPI</sequence>
<evidence type="ECO:0000256" key="2">
    <source>
        <dbReference type="ARBA" id="ARBA00022741"/>
    </source>
</evidence>
<evidence type="ECO:0000313" key="9">
    <source>
        <dbReference type="Proteomes" id="UP000323664"/>
    </source>
</evidence>
<dbReference type="GO" id="GO:0042352">
    <property type="term" value="P:GDP-L-fucose salvage"/>
    <property type="evidence" value="ECO:0007669"/>
    <property type="project" value="TreeGrafter"/>
</dbReference>
<dbReference type="SUPFAM" id="SSF55060">
    <property type="entry name" value="GHMP Kinase, C-terminal domain"/>
    <property type="match status" value="1"/>
</dbReference>
<dbReference type="Proteomes" id="UP000323664">
    <property type="component" value="Unassembled WGS sequence"/>
</dbReference>
<dbReference type="InterPro" id="IPR052203">
    <property type="entry name" value="GHMP_Kinase-Related"/>
</dbReference>
<dbReference type="InterPro" id="IPR020568">
    <property type="entry name" value="Ribosomal_Su5_D2-typ_SF"/>
</dbReference>
<dbReference type="InterPro" id="IPR006204">
    <property type="entry name" value="GHMP_kinase_N_dom"/>
</dbReference>
<dbReference type="InterPro" id="IPR013750">
    <property type="entry name" value="GHMP_kinase_C_dom"/>
</dbReference>
<gene>
    <name evidence="8" type="ORF">EC604_08105</name>
</gene>
<dbReference type="OrthoDB" id="9812992at2"/>
<dbReference type="InterPro" id="IPR014606">
    <property type="entry name" value="Heptose_7-P_kinase"/>
</dbReference>
<dbReference type="GO" id="GO:0050201">
    <property type="term" value="F:fucokinase activity"/>
    <property type="evidence" value="ECO:0007669"/>
    <property type="project" value="TreeGrafter"/>
</dbReference>
<keyword evidence="4" id="KW-0067">ATP-binding</keyword>
<comment type="similarity">
    <text evidence="5">Belongs to the GHMP kinase family.</text>
</comment>
<evidence type="ECO:0000256" key="1">
    <source>
        <dbReference type="ARBA" id="ARBA00022679"/>
    </source>
</evidence>
<feature type="domain" description="GHMP kinase C-terminal" evidence="7">
    <location>
        <begin position="232"/>
        <end position="312"/>
    </location>
</feature>
<dbReference type="Gene3D" id="3.30.230.120">
    <property type="match status" value="1"/>
</dbReference>
<dbReference type="PANTHER" id="PTHR32463:SF0">
    <property type="entry name" value="L-FUCOSE KINASE"/>
    <property type="match status" value="1"/>
</dbReference>
<dbReference type="AlphaFoldDB" id="A0A5M9WQV3"/>